<sequence>METILVYKLPQASREEIATMLGLTDLKQTRFYQDAFADGQEVGREEGREEGRQAAKIELIQPLADQGISPQNIAQILKLSLDEVEKVLQGSDR</sequence>
<keyword evidence="2" id="KW-1185">Reference proteome</keyword>
<name>A0ACD5H1Y9_9CYAN</name>
<gene>
    <name evidence="1" type="ORF">BH720_022490</name>
</gene>
<evidence type="ECO:0000313" key="1">
    <source>
        <dbReference type="EMBL" id="XPM67240.1"/>
    </source>
</evidence>
<evidence type="ECO:0000313" key="2">
    <source>
        <dbReference type="Proteomes" id="UP000095472"/>
    </source>
</evidence>
<accession>A0ACD5H1Y9</accession>
<proteinExistence type="predicted"/>
<organism evidence="1 2">
    <name type="scientific">Desertifilum tharense IPPAS B-1220</name>
    <dbReference type="NCBI Taxonomy" id="1781255"/>
    <lineage>
        <taxon>Bacteria</taxon>
        <taxon>Bacillati</taxon>
        <taxon>Cyanobacteriota</taxon>
        <taxon>Cyanophyceae</taxon>
        <taxon>Desertifilales</taxon>
        <taxon>Desertifilaceae</taxon>
        <taxon>Desertifilum</taxon>
    </lineage>
</organism>
<protein>
    <submittedName>
        <fullName evidence="1">Rpn family recombination-promoting nuclease/putative transposase</fullName>
    </submittedName>
</protein>
<reference evidence="1 2" key="1">
    <citation type="journal article" date="2016" name="Genome Announc.">
        <title>Draft Genome Sequence of the Thermotolerant Cyanobacterium Desertifilum sp. IPPAS B-1220.</title>
        <authorList>
            <person name="Mironov K.S."/>
            <person name="Sinetova M.A."/>
            <person name="Bolatkhan K."/>
            <person name="Zayadan B.K."/>
            <person name="Ustinova V.V."/>
            <person name="Kupriyanova E.V."/>
            <person name="Skrypnik A.N."/>
            <person name="Gogoleva N.E."/>
            <person name="Gogolev Y.V."/>
            <person name="Los D.A."/>
        </authorList>
    </citation>
    <scope>NUCLEOTIDE SEQUENCE [LARGE SCALE GENOMIC DNA]</scope>
    <source>
        <strain evidence="1 2">IPPAS B-1220</strain>
    </source>
</reference>
<dbReference type="EMBL" id="CP182909">
    <property type="protein sequence ID" value="XPM67240.1"/>
    <property type="molecule type" value="Genomic_DNA"/>
</dbReference>
<dbReference type="Proteomes" id="UP000095472">
    <property type="component" value="Chromosome"/>
</dbReference>